<comment type="caution">
    <text evidence="1">The sequence shown here is derived from an EMBL/GenBank/DDBJ whole genome shotgun (WGS) entry which is preliminary data.</text>
</comment>
<dbReference type="Proteomes" id="UP000827976">
    <property type="component" value="Chromosome 7"/>
</dbReference>
<name>A0ACB7VR49_DIOAL</name>
<reference evidence="2" key="1">
    <citation type="journal article" date="2022" name="Nat. Commun.">
        <title>Chromosome evolution and the genetic basis of agronomically important traits in greater yam.</title>
        <authorList>
            <person name="Bredeson J.V."/>
            <person name="Lyons J.B."/>
            <person name="Oniyinde I.O."/>
            <person name="Okereke N.R."/>
            <person name="Kolade O."/>
            <person name="Nnabue I."/>
            <person name="Nwadili C.O."/>
            <person name="Hribova E."/>
            <person name="Parker M."/>
            <person name="Nwogha J."/>
            <person name="Shu S."/>
            <person name="Carlson J."/>
            <person name="Kariba R."/>
            <person name="Muthemba S."/>
            <person name="Knop K."/>
            <person name="Barton G.J."/>
            <person name="Sherwood A.V."/>
            <person name="Lopez-Montes A."/>
            <person name="Asiedu R."/>
            <person name="Jamnadass R."/>
            <person name="Muchugi A."/>
            <person name="Goodstein D."/>
            <person name="Egesi C.N."/>
            <person name="Featherston J."/>
            <person name="Asfaw A."/>
            <person name="Simpson G.G."/>
            <person name="Dolezel J."/>
            <person name="Hendre P.S."/>
            <person name="Van Deynze A."/>
            <person name="Kumar P.L."/>
            <person name="Obidiegwu J.E."/>
            <person name="Bhattacharjee R."/>
            <person name="Rokhsar D.S."/>
        </authorList>
    </citation>
    <scope>NUCLEOTIDE SEQUENCE [LARGE SCALE GENOMIC DNA]</scope>
    <source>
        <strain evidence="2">cv. TDa95/00328</strain>
    </source>
</reference>
<organism evidence="1 2">
    <name type="scientific">Dioscorea alata</name>
    <name type="common">Purple yam</name>
    <dbReference type="NCBI Taxonomy" id="55571"/>
    <lineage>
        <taxon>Eukaryota</taxon>
        <taxon>Viridiplantae</taxon>
        <taxon>Streptophyta</taxon>
        <taxon>Embryophyta</taxon>
        <taxon>Tracheophyta</taxon>
        <taxon>Spermatophyta</taxon>
        <taxon>Magnoliopsida</taxon>
        <taxon>Liliopsida</taxon>
        <taxon>Dioscoreales</taxon>
        <taxon>Dioscoreaceae</taxon>
        <taxon>Dioscorea</taxon>
    </lineage>
</organism>
<keyword evidence="2" id="KW-1185">Reference proteome</keyword>
<proteinExistence type="predicted"/>
<dbReference type="EMBL" id="CM037017">
    <property type="protein sequence ID" value="KAH7676778.1"/>
    <property type="molecule type" value="Genomic_DNA"/>
</dbReference>
<evidence type="ECO:0000313" key="1">
    <source>
        <dbReference type="EMBL" id="KAH7676778.1"/>
    </source>
</evidence>
<evidence type="ECO:0000313" key="2">
    <source>
        <dbReference type="Proteomes" id="UP000827976"/>
    </source>
</evidence>
<accession>A0ACB7VR49</accession>
<sequence>MGVSIIGGCARSKRHVATRSLIAVIATTNPRSCGHKLGRQDVQRVICLMCETEQPVAQVCTKCGVCMGEYFCAICKFLDDDIQKRKQYHCDDCGICRLGGRENFFHCKKCDACYSVELRDKHSCVENSMRHHCAICQEFLFDSSEATTVMECGHTMHSKCLVEMLEHERYTCPICSQSLIDMSNMQREPDEEVKTLVSWIIYFMLYKSIEVHIDKV</sequence>
<gene>
    <name evidence="1" type="ORF">IHE45_07G039100</name>
</gene>
<protein>
    <submittedName>
        <fullName evidence="1">Ring finger and CHY zinc finger domain-containing protein plant protein</fullName>
    </submittedName>
</protein>